<evidence type="ECO:0000256" key="1">
    <source>
        <dbReference type="ARBA" id="ARBA00022737"/>
    </source>
</evidence>
<dbReference type="Proteomes" id="UP000001495">
    <property type="component" value="Chromosome"/>
</dbReference>
<dbReference type="PANTHER" id="PTHR43080:SF2">
    <property type="entry name" value="CBS DOMAIN-CONTAINING PROTEIN"/>
    <property type="match status" value="1"/>
</dbReference>
<dbReference type="SMART" id="SM00116">
    <property type="entry name" value="CBS"/>
    <property type="match status" value="2"/>
</dbReference>
<dbReference type="GeneID" id="8364734"/>
<dbReference type="OrthoDB" id="8919at2157"/>
<dbReference type="Gene3D" id="3.10.580.10">
    <property type="entry name" value="CBS-domain"/>
    <property type="match status" value="1"/>
</dbReference>
<proteinExistence type="predicted"/>
<reference evidence="5" key="1">
    <citation type="submission" date="2009-08" db="EMBL/GenBank/DDBJ databases">
        <title>Complete sequence of chromosome of Methanocaldococcus fervens AG86.</title>
        <authorList>
            <consortium name="US DOE Joint Genome Institute"/>
            <person name="Lucas S."/>
            <person name="Copeland A."/>
            <person name="Lapidus A."/>
            <person name="Glavina del Rio T."/>
            <person name="Tice H."/>
            <person name="Bruce D."/>
            <person name="Goodwin L."/>
            <person name="Pitluck S."/>
            <person name="Chertkov O."/>
            <person name="Detter J.C."/>
            <person name="Han C."/>
            <person name="Tapia R."/>
            <person name="Larimer F."/>
            <person name="Land M."/>
            <person name="Hauser L."/>
            <person name="Kyrpides N."/>
            <person name="Ovchinnikova G."/>
            <person name="Lupa-Sieprawska M."/>
            <person name="Whitman W.B."/>
        </authorList>
    </citation>
    <scope>NUCLEOTIDE SEQUENCE [LARGE SCALE GENOMIC DNA]</scope>
    <source>
        <strain evidence="5">AG86</strain>
    </source>
</reference>
<dbReference type="PANTHER" id="PTHR43080">
    <property type="entry name" value="CBS DOMAIN-CONTAINING PROTEIN CBSX3, MITOCHONDRIAL"/>
    <property type="match status" value="1"/>
</dbReference>
<evidence type="ECO:0000256" key="2">
    <source>
        <dbReference type="ARBA" id="ARBA00023122"/>
    </source>
</evidence>
<dbReference type="PROSITE" id="PS51371">
    <property type="entry name" value="CBS"/>
    <property type="match status" value="2"/>
</dbReference>
<sequence>MINTLKNIKVKDIMTKKVITAKKDEGVVEAFEKMLKHKISSLPVIDEENKVIGIVTTTDIGYNLIRDKYTLETTIGDVMTKDVITIDEDANILEAIKKMDINGKKDEIINQLPVVDKDNKLVGIVSDGDIIRALSKIINDF</sequence>
<accession>C7P5T2</accession>
<gene>
    <name evidence="5" type="ordered locus">Mefer_0072</name>
</gene>
<dbReference type="AlphaFoldDB" id="C7P5T2"/>
<evidence type="ECO:0000313" key="6">
    <source>
        <dbReference type="Proteomes" id="UP000001495"/>
    </source>
</evidence>
<evidence type="ECO:0000313" key="5">
    <source>
        <dbReference type="EMBL" id="ACV23914.1"/>
    </source>
</evidence>
<dbReference type="STRING" id="573064.Mefer_0072"/>
<feature type="domain" description="CBS" evidence="4">
    <location>
        <begin position="14"/>
        <end position="70"/>
    </location>
</feature>
<dbReference type="InterPro" id="IPR000644">
    <property type="entry name" value="CBS_dom"/>
</dbReference>
<dbReference type="eggNOG" id="arCOG00606">
    <property type="taxonomic scope" value="Archaea"/>
</dbReference>
<feature type="domain" description="CBS" evidence="4">
    <location>
        <begin position="79"/>
        <end position="141"/>
    </location>
</feature>
<dbReference type="InterPro" id="IPR051257">
    <property type="entry name" value="Diverse_CBS-Domain"/>
</dbReference>
<dbReference type="SUPFAM" id="SSF54631">
    <property type="entry name" value="CBS-domain pair"/>
    <property type="match status" value="1"/>
</dbReference>
<name>C7P5T2_METFA</name>
<dbReference type="InterPro" id="IPR046342">
    <property type="entry name" value="CBS_dom_sf"/>
</dbReference>
<dbReference type="HOGENOM" id="CLU_040681_9_2_2"/>
<keyword evidence="1" id="KW-0677">Repeat</keyword>
<organism evidence="5 6">
    <name type="scientific">Methanocaldococcus fervens (strain DSM 4213 / JCM 15782 / AG86)</name>
    <name type="common">Methanococcus fervens</name>
    <dbReference type="NCBI Taxonomy" id="573064"/>
    <lineage>
        <taxon>Archaea</taxon>
        <taxon>Methanobacteriati</taxon>
        <taxon>Methanobacteriota</taxon>
        <taxon>Methanomada group</taxon>
        <taxon>Methanococci</taxon>
        <taxon>Methanococcales</taxon>
        <taxon>Methanocaldococcaceae</taxon>
        <taxon>Methanocaldococcus</taxon>
    </lineage>
</organism>
<protein>
    <submittedName>
        <fullName evidence="5">CBS domain containing membrane protein</fullName>
    </submittedName>
</protein>
<dbReference type="EMBL" id="CP001696">
    <property type="protein sequence ID" value="ACV23914.1"/>
    <property type="molecule type" value="Genomic_DNA"/>
</dbReference>
<evidence type="ECO:0000259" key="4">
    <source>
        <dbReference type="PROSITE" id="PS51371"/>
    </source>
</evidence>
<keyword evidence="6" id="KW-1185">Reference proteome</keyword>
<dbReference type="CDD" id="cd17784">
    <property type="entry name" value="CBS_pair_Euryarchaeota"/>
    <property type="match status" value="1"/>
</dbReference>
<keyword evidence="2 3" id="KW-0129">CBS domain</keyword>
<dbReference type="KEGG" id="mfe:Mefer_0072"/>
<evidence type="ECO:0000256" key="3">
    <source>
        <dbReference type="PROSITE-ProRule" id="PRU00703"/>
    </source>
</evidence>
<dbReference type="Pfam" id="PF00571">
    <property type="entry name" value="CBS"/>
    <property type="match status" value="2"/>
</dbReference>
<dbReference type="RefSeq" id="WP_012794936.1">
    <property type="nucleotide sequence ID" value="NC_013156.1"/>
</dbReference>